<name>A0ABX8GN51_9CELL</name>
<gene>
    <name evidence="4" type="ORF">KKR89_08750</name>
</gene>
<dbReference type="InterPro" id="IPR005561">
    <property type="entry name" value="ANTAR"/>
</dbReference>
<dbReference type="Proteomes" id="UP000679335">
    <property type="component" value="Chromosome"/>
</dbReference>
<dbReference type="Gene3D" id="3.30.450.40">
    <property type="match status" value="1"/>
</dbReference>
<dbReference type="EMBL" id="CP076023">
    <property type="protein sequence ID" value="QWC17624.1"/>
    <property type="molecule type" value="Genomic_DNA"/>
</dbReference>
<evidence type="ECO:0000259" key="3">
    <source>
        <dbReference type="PROSITE" id="PS50921"/>
    </source>
</evidence>
<reference evidence="4 5" key="1">
    <citation type="submission" date="2021-05" db="EMBL/GenBank/DDBJ databases">
        <title>Novel species in genus Cellulomonas.</title>
        <authorList>
            <person name="Zhang G."/>
        </authorList>
    </citation>
    <scope>NUCLEOTIDE SEQUENCE [LARGE SCALE GENOMIC DNA]</scope>
    <source>
        <strain evidence="5">zg-ZUI157</strain>
    </source>
</reference>
<dbReference type="InterPro" id="IPR003018">
    <property type="entry name" value="GAF"/>
</dbReference>
<dbReference type="SMART" id="SM01012">
    <property type="entry name" value="ANTAR"/>
    <property type="match status" value="1"/>
</dbReference>
<keyword evidence="1" id="KW-0805">Transcription regulation</keyword>
<dbReference type="InterPro" id="IPR029016">
    <property type="entry name" value="GAF-like_dom_sf"/>
</dbReference>
<dbReference type="PROSITE" id="PS50921">
    <property type="entry name" value="ANTAR"/>
    <property type="match status" value="1"/>
</dbReference>
<dbReference type="InterPro" id="IPR036388">
    <property type="entry name" value="WH-like_DNA-bd_sf"/>
</dbReference>
<accession>A0ABX8GN51</accession>
<dbReference type="SUPFAM" id="SSF55781">
    <property type="entry name" value="GAF domain-like"/>
    <property type="match status" value="1"/>
</dbReference>
<evidence type="ECO:0000313" key="4">
    <source>
        <dbReference type="EMBL" id="QWC17624.1"/>
    </source>
</evidence>
<keyword evidence="2" id="KW-0804">Transcription</keyword>
<evidence type="ECO:0000313" key="5">
    <source>
        <dbReference type="Proteomes" id="UP000679335"/>
    </source>
</evidence>
<organism evidence="4 5">
    <name type="scientific">Cellulomonas dongxiuzhuiae</name>
    <dbReference type="NCBI Taxonomy" id="2819979"/>
    <lineage>
        <taxon>Bacteria</taxon>
        <taxon>Bacillati</taxon>
        <taxon>Actinomycetota</taxon>
        <taxon>Actinomycetes</taxon>
        <taxon>Micrococcales</taxon>
        <taxon>Cellulomonadaceae</taxon>
        <taxon>Cellulomonas</taxon>
    </lineage>
</organism>
<dbReference type="Gene3D" id="1.10.10.10">
    <property type="entry name" value="Winged helix-like DNA-binding domain superfamily/Winged helix DNA-binding domain"/>
    <property type="match status" value="1"/>
</dbReference>
<dbReference type="InterPro" id="IPR012074">
    <property type="entry name" value="GAF_ANTAR"/>
</dbReference>
<dbReference type="SMART" id="SM00065">
    <property type="entry name" value="GAF"/>
    <property type="match status" value="1"/>
</dbReference>
<dbReference type="Pfam" id="PF13185">
    <property type="entry name" value="GAF_2"/>
    <property type="match status" value="1"/>
</dbReference>
<protein>
    <submittedName>
        <fullName evidence="4">GAF and ANTAR domain-containing protein</fullName>
    </submittedName>
</protein>
<feature type="domain" description="ANTAR" evidence="3">
    <location>
        <begin position="167"/>
        <end position="228"/>
    </location>
</feature>
<dbReference type="PIRSF" id="PIRSF036625">
    <property type="entry name" value="GAF_ANTAR"/>
    <property type="match status" value="1"/>
</dbReference>
<dbReference type="Pfam" id="PF03861">
    <property type="entry name" value="ANTAR"/>
    <property type="match status" value="1"/>
</dbReference>
<evidence type="ECO:0000256" key="1">
    <source>
        <dbReference type="ARBA" id="ARBA00023015"/>
    </source>
</evidence>
<sequence length="239" mass="24909">MTAGSSLEHVVARASGLMLAGRTVDGVLRLLTSTAVQAVPSAYGAGITLVGDDGVSATTAGTDRLVENADGLQYELAEGPCLTAWLTRRVVRVDDAAAETRWPRWASAVVGLGLHAVLSAPVVAGDTAFGAIKLYSRDAGAFTDHDETTLGLFAAQTALLVAGARSSRQAGRLGGDVQALLARRDALQQAIGLLMGRDRVTEQAALGHLASVAERERLSVHDIASRALTEHARRVVVRP</sequence>
<dbReference type="RefSeq" id="WP_208195010.1">
    <property type="nucleotide sequence ID" value="NZ_CP076023.1"/>
</dbReference>
<proteinExistence type="predicted"/>
<evidence type="ECO:0000256" key="2">
    <source>
        <dbReference type="ARBA" id="ARBA00023163"/>
    </source>
</evidence>
<keyword evidence="5" id="KW-1185">Reference proteome</keyword>